<sequence length="197" mass="23622">MWLWRLLGGEVNWERVARMQDRGLATEIHISIIDALGGRSSINISLSIDRLNDDDKNNVMWVLEKFGRIIPITAKYTWLKNSHINNASELHPKNTNSKQIRWDQAWEWYDEYKSGTIPFLEYRIQIREKELEEMEEDLKHFKATINKFGKNRTQIKLIKSYEEKIPLRKKEIVKLKRELEPKKKNNLIYQLKMKLLN</sequence>
<dbReference type="RefSeq" id="WP_277938021.1">
    <property type="nucleotide sequence ID" value="NZ_CP096246.1"/>
</dbReference>
<dbReference type="EMBL" id="CP096246">
    <property type="protein sequence ID" value="WFG95444.1"/>
    <property type="molecule type" value="Genomic_DNA"/>
</dbReference>
<proteinExistence type="predicted"/>
<evidence type="ECO:0000256" key="1">
    <source>
        <dbReference type="SAM" id="Coils"/>
    </source>
</evidence>
<organism evidence="2 3">
    <name type="scientific">Spiroplasma citri</name>
    <dbReference type="NCBI Taxonomy" id="2133"/>
    <lineage>
        <taxon>Bacteria</taxon>
        <taxon>Bacillati</taxon>
        <taxon>Mycoplasmatota</taxon>
        <taxon>Mollicutes</taxon>
        <taxon>Entomoplasmatales</taxon>
        <taxon>Spiroplasmataceae</taxon>
        <taxon>Spiroplasma</taxon>
    </lineage>
</organism>
<name>A0AAX3SW26_SPICI</name>
<keyword evidence="3" id="KW-1185">Reference proteome</keyword>
<protein>
    <submittedName>
        <fullName evidence="2">Uncharacterized protein</fullName>
    </submittedName>
</protein>
<dbReference type="Proteomes" id="UP001214629">
    <property type="component" value="Chromosome"/>
</dbReference>
<keyword evidence="1" id="KW-0175">Coiled coil</keyword>
<feature type="coiled-coil region" evidence="1">
    <location>
        <begin position="124"/>
        <end position="178"/>
    </location>
</feature>
<dbReference type="AlphaFoldDB" id="A0AAX3SW26"/>
<accession>A0AAX3SW26</accession>
<evidence type="ECO:0000313" key="2">
    <source>
        <dbReference type="EMBL" id="WFG95444.1"/>
    </source>
</evidence>
<gene>
    <name evidence="2" type="ORF">M0C40_04935</name>
</gene>
<evidence type="ECO:0000313" key="3">
    <source>
        <dbReference type="Proteomes" id="UP001214629"/>
    </source>
</evidence>
<reference evidence="2 3" key="1">
    <citation type="submission" date="2022-04" db="EMBL/GenBank/DDBJ databases">
        <title>Whole genome of Spiroplasma citri.</title>
        <authorList>
            <person name="Khanchezar A."/>
            <person name="Izadpanah K."/>
            <person name="Taghavi M."/>
            <person name="Ghorbani A."/>
            <person name="Beven L."/>
        </authorList>
    </citation>
    <scope>NUCLEOTIDE SEQUENCE [LARGE SCALE GENOMIC DNA]</scope>
    <source>
        <strain evidence="2 3">D4</strain>
    </source>
</reference>